<feature type="domain" description="RNA polymerase sigma-70" evidence="9">
    <location>
        <begin position="45"/>
        <end position="58"/>
    </location>
</feature>
<dbReference type="Gene3D" id="1.10.1740.10">
    <property type="match status" value="1"/>
</dbReference>
<reference evidence="10" key="2">
    <citation type="submission" date="2021-04" db="EMBL/GenBank/DDBJ databases">
        <authorList>
            <person name="Gilroy R."/>
        </authorList>
    </citation>
    <scope>NUCLEOTIDE SEQUENCE</scope>
    <source>
        <strain evidence="10">CHK187-5294</strain>
    </source>
</reference>
<keyword evidence="6" id="KW-0804">Transcription</keyword>
<evidence type="ECO:0000256" key="1">
    <source>
        <dbReference type="ARBA" id="ARBA00007788"/>
    </source>
</evidence>
<keyword evidence="4" id="KW-0731">Sigma factor</keyword>
<dbReference type="InterPro" id="IPR014284">
    <property type="entry name" value="RNA_pol_sigma-70_dom"/>
</dbReference>
<dbReference type="PIRSF" id="PIRSF002939">
    <property type="entry name" value="RNA_polymerase_sigma-H_factor"/>
    <property type="match status" value="1"/>
</dbReference>
<dbReference type="InterPro" id="IPR000943">
    <property type="entry name" value="RNA_pol_sigma70"/>
</dbReference>
<dbReference type="Proteomes" id="UP000824132">
    <property type="component" value="Unassembled WGS sequence"/>
</dbReference>
<comment type="caution">
    <text evidence="10">The sequence shown here is derived from an EMBL/GenBank/DDBJ whole genome shotgun (WGS) entry which is preliminary data.</text>
</comment>
<evidence type="ECO:0000313" key="11">
    <source>
        <dbReference type="Proteomes" id="UP000824132"/>
    </source>
</evidence>
<evidence type="ECO:0000256" key="3">
    <source>
        <dbReference type="ARBA" id="ARBA00023015"/>
    </source>
</evidence>
<sequence length="201" mass="22225">MTDEQLALAAQRGDSAATRTLLEKYKNAVRGCARSFFLEGGETEDLVQEGMIGLYLAVTDFKEGGMSFKNFAYLCIRRRIMSAVKSAARKKHSPLNDGVPFPEGEGKDIASPEDPESSLIAGEEAEEFWQKVRSSLSASEYEALLLYMEGLSVADIAARRAVSVKSADNAIQRAKKKIEGIERARFRRADTPAKENRAKKR</sequence>
<dbReference type="InterPro" id="IPR039425">
    <property type="entry name" value="RNA_pol_sigma-70-like"/>
</dbReference>
<evidence type="ECO:0000256" key="8">
    <source>
        <dbReference type="SAM" id="MobiDB-lite"/>
    </source>
</evidence>
<dbReference type="PROSITE" id="PS00715">
    <property type="entry name" value="SIGMA70_1"/>
    <property type="match status" value="1"/>
</dbReference>
<evidence type="ECO:0000259" key="9">
    <source>
        <dbReference type="PROSITE" id="PS00715"/>
    </source>
</evidence>
<dbReference type="InterPro" id="IPR013325">
    <property type="entry name" value="RNA_pol_sigma_r2"/>
</dbReference>
<keyword evidence="5" id="KW-0238">DNA-binding</keyword>
<evidence type="ECO:0000256" key="4">
    <source>
        <dbReference type="ARBA" id="ARBA00023082"/>
    </source>
</evidence>
<accession>A0A9D2IF52</accession>
<dbReference type="InterPro" id="IPR016032">
    <property type="entry name" value="Sig_transdc_resp-reg_C-effctor"/>
</dbReference>
<dbReference type="SUPFAM" id="SSF88946">
    <property type="entry name" value="Sigma2 domain of RNA polymerase sigma factors"/>
    <property type="match status" value="1"/>
</dbReference>
<gene>
    <name evidence="10" type="ORF">H9727_07110</name>
</gene>
<feature type="region of interest" description="Disordered" evidence="8">
    <location>
        <begin position="92"/>
        <end position="115"/>
    </location>
</feature>
<dbReference type="AlphaFoldDB" id="A0A9D2IF52"/>
<protein>
    <recommendedName>
        <fullName evidence="2">RNA polymerase sigma factor SigS</fullName>
    </recommendedName>
</protein>
<dbReference type="SUPFAM" id="SSF46894">
    <property type="entry name" value="C-terminal effector domain of the bipartite response regulators"/>
    <property type="match status" value="1"/>
</dbReference>
<dbReference type="PANTHER" id="PTHR43133:SF8">
    <property type="entry name" value="RNA POLYMERASE SIGMA FACTOR HI_1459-RELATED"/>
    <property type="match status" value="1"/>
</dbReference>
<dbReference type="GO" id="GO:0003677">
    <property type="term" value="F:DNA binding"/>
    <property type="evidence" value="ECO:0007669"/>
    <property type="project" value="UniProtKB-KW"/>
</dbReference>
<comment type="function">
    <text evidence="7">Sigma factors are initiation factors that promote the attachment of RNA polymerase to specific initiation sites and are then released. Sigma-S contributes to the protection against external stress, thus playing a role in cellular fitness and survival.</text>
</comment>
<dbReference type="NCBIfam" id="TIGR02937">
    <property type="entry name" value="sigma70-ECF"/>
    <property type="match status" value="1"/>
</dbReference>
<dbReference type="PANTHER" id="PTHR43133">
    <property type="entry name" value="RNA POLYMERASE ECF-TYPE SIGMA FACTO"/>
    <property type="match status" value="1"/>
</dbReference>
<reference evidence="10" key="1">
    <citation type="journal article" date="2021" name="PeerJ">
        <title>Extensive microbial diversity within the chicken gut microbiome revealed by metagenomics and culture.</title>
        <authorList>
            <person name="Gilroy R."/>
            <person name="Ravi A."/>
            <person name="Getino M."/>
            <person name="Pursley I."/>
            <person name="Horton D.L."/>
            <person name="Alikhan N.F."/>
            <person name="Baker D."/>
            <person name="Gharbi K."/>
            <person name="Hall N."/>
            <person name="Watson M."/>
            <person name="Adriaenssens E.M."/>
            <person name="Foster-Nyarko E."/>
            <person name="Jarju S."/>
            <person name="Secka A."/>
            <person name="Antonio M."/>
            <person name="Oren A."/>
            <person name="Chaudhuri R.R."/>
            <person name="La Ragione R."/>
            <person name="Hildebrand F."/>
            <person name="Pallen M.J."/>
        </authorList>
    </citation>
    <scope>NUCLEOTIDE SEQUENCE</scope>
    <source>
        <strain evidence="10">CHK187-5294</strain>
    </source>
</reference>
<dbReference type="InterPro" id="IPR013249">
    <property type="entry name" value="RNA_pol_sigma70_r4_t2"/>
</dbReference>
<evidence type="ECO:0000256" key="7">
    <source>
        <dbReference type="ARBA" id="ARBA00024701"/>
    </source>
</evidence>
<name>A0A9D2IF52_9FIRM</name>
<proteinExistence type="inferred from homology"/>
<keyword evidence="3" id="KW-0805">Transcription regulation</keyword>
<dbReference type="Pfam" id="PF08281">
    <property type="entry name" value="Sigma70_r4_2"/>
    <property type="match status" value="1"/>
</dbReference>
<dbReference type="EMBL" id="DXCL01000042">
    <property type="protein sequence ID" value="HIZ04039.1"/>
    <property type="molecule type" value="Genomic_DNA"/>
</dbReference>
<comment type="similarity">
    <text evidence="1">Belongs to the sigma-70 factor family.</text>
</comment>
<dbReference type="GO" id="GO:0006352">
    <property type="term" value="P:DNA-templated transcription initiation"/>
    <property type="evidence" value="ECO:0007669"/>
    <property type="project" value="InterPro"/>
</dbReference>
<dbReference type="InterPro" id="IPR007627">
    <property type="entry name" value="RNA_pol_sigma70_r2"/>
</dbReference>
<dbReference type="GO" id="GO:0016987">
    <property type="term" value="F:sigma factor activity"/>
    <property type="evidence" value="ECO:0007669"/>
    <property type="project" value="UniProtKB-KW"/>
</dbReference>
<dbReference type="InterPro" id="IPR036388">
    <property type="entry name" value="WH-like_DNA-bd_sf"/>
</dbReference>
<evidence type="ECO:0000313" key="10">
    <source>
        <dbReference type="EMBL" id="HIZ04039.1"/>
    </source>
</evidence>
<evidence type="ECO:0000256" key="6">
    <source>
        <dbReference type="ARBA" id="ARBA00023163"/>
    </source>
</evidence>
<evidence type="ECO:0000256" key="2">
    <source>
        <dbReference type="ARBA" id="ARBA00021245"/>
    </source>
</evidence>
<dbReference type="InterPro" id="IPR016371">
    <property type="entry name" value="RNA_pol_sigma-H_factor"/>
</dbReference>
<evidence type="ECO:0000256" key="5">
    <source>
        <dbReference type="ARBA" id="ARBA00023125"/>
    </source>
</evidence>
<dbReference type="Pfam" id="PF04542">
    <property type="entry name" value="Sigma70_r2"/>
    <property type="match status" value="1"/>
</dbReference>
<organism evidence="10 11">
    <name type="scientific">Candidatus Borkfalkia avistercoris</name>
    <dbReference type="NCBI Taxonomy" id="2838504"/>
    <lineage>
        <taxon>Bacteria</taxon>
        <taxon>Bacillati</taxon>
        <taxon>Bacillota</taxon>
        <taxon>Clostridia</taxon>
        <taxon>Christensenellales</taxon>
        <taxon>Christensenellaceae</taxon>
        <taxon>Candidatus Borkfalkia</taxon>
    </lineage>
</organism>
<dbReference type="Gene3D" id="1.10.10.10">
    <property type="entry name" value="Winged helix-like DNA-binding domain superfamily/Winged helix DNA-binding domain"/>
    <property type="match status" value="1"/>
</dbReference>